<dbReference type="Gene3D" id="3.30.40.10">
    <property type="entry name" value="Zinc/RING finger domain, C3HC4 (zinc finger)"/>
    <property type="match status" value="1"/>
</dbReference>
<dbReference type="GO" id="GO:0009451">
    <property type="term" value="P:RNA modification"/>
    <property type="evidence" value="ECO:0007669"/>
    <property type="project" value="InterPro"/>
</dbReference>
<evidence type="ECO:0000313" key="10">
    <source>
        <dbReference type="Proteomes" id="UP000501690"/>
    </source>
</evidence>
<dbReference type="Gene3D" id="1.25.40.10">
    <property type="entry name" value="Tetratricopeptide repeat domain"/>
    <property type="match status" value="5"/>
</dbReference>
<dbReference type="Pfam" id="PF14432">
    <property type="entry name" value="DYW_deaminase"/>
    <property type="match status" value="1"/>
</dbReference>
<keyword evidence="2" id="KW-0479">Metal-binding</keyword>
<protein>
    <submittedName>
        <fullName evidence="9">Structure-specific endonuclease subunit SLX1</fullName>
    </submittedName>
</protein>
<dbReference type="InterPro" id="IPR011990">
    <property type="entry name" value="TPR-like_helical_dom_sf"/>
</dbReference>
<dbReference type="FunFam" id="1.25.40.10:FF:000073">
    <property type="entry name" value="Pentatricopeptide repeat-containing protein chloroplastic"/>
    <property type="match status" value="2"/>
</dbReference>
<dbReference type="FunFam" id="1.25.40.10:FF:000031">
    <property type="entry name" value="Pentatricopeptide repeat-containing protein mitochondrial"/>
    <property type="match status" value="1"/>
</dbReference>
<evidence type="ECO:0000256" key="4">
    <source>
        <dbReference type="ARBA" id="ARBA00022771"/>
    </source>
</evidence>
<keyword evidence="9" id="KW-0378">Hydrolase</keyword>
<name>A0A4D6KSR3_VIGUN</name>
<dbReference type="AlphaFoldDB" id="A0A4D6KSR3"/>
<dbReference type="InterPro" id="IPR046848">
    <property type="entry name" value="E_motif"/>
</dbReference>
<dbReference type="PROSITE" id="PS51375">
    <property type="entry name" value="PPR"/>
    <property type="match status" value="7"/>
</dbReference>
<organism evidence="9 10">
    <name type="scientific">Vigna unguiculata</name>
    <name type="common">Cowpea</name>
    <dbReference type="NCBI Taxonomy" id="3917"/>
    <lineage>
        <taxon>Eukaryota</taxon>
        <taxon>Viridiplantae</taxon>
        <taxon>Streptophyta</taxon>
        <taxon>Embryophyta</taxon>
        <taxon>Tracheophyta</taxon>
        <taxon>Spermatophyta</taxon>
        <taxon>Magnoliopsida</taxon>
        <taxon>eudicotyledons</taxon>
        <taxon>Gunneridae</taxon>
        <taxon>Pentapetalae</taxon>
        <taxon>rosids</taxon>
        <taxon>fabids</taxon>
        <taxon>Fabales</taxon>
        <taxon>Fabaceae</taxon>
        <taxon>Papilionoideae</taxon>
        <taxon>50 kb inversion clade</taxon>
        <taxon>NPAAA clade</taxon>
        <taxon>indigoferoid/millettioid clade</taxon>
        <taxon>Phaseoleae</taxon>
        <taxon>Vigna</taxon>
    </lineage>
</organism>
<dbReference type="Proteomes" id="UP000501690">
    <property type="component" value="Linkage Group LG1"/>
</dbReference>
<dbReference type="FunFam" id="1.25.40.10:FF:000366">
    <property type="entry name" value="Pentatricopeptide (PPR) repeat-containing protein"/>
    <property type="match status" value="1"/>
</dbReference>
<dbReference type="PROSITE" id="PS51292">
    <property type="entry name" value="ZF_RING_CH"/>
    <property type="match status" value="1"/>
</dbReference>
<evidence type="ECO:0000256" key="5">
    <source>
        <dbReference type="ARBA" id="ARBA00022833"/>
    </source>
</evidence>
<gene>
    <name evidence="9" type="ORF">DEO72_LG1g495</name>
</gene>
<dbReference type="Pfam" id="PF01535">
    <property type="entry name" value="PPR"/>
    <property type="match status" value="4"/>
</dbReference>
<sequence length="1180" mass="131307">MDQNISEERGEILGPVHEGVDGNSSHLVEGVVIDAVDGNNLGGRVGIRGEAATSREMRKDLGSEKELKEELEEVKGQDMHGQENISYNKLLGVDQGTSYNPNHLVNQEVIETVVVIESFETEYVNENNRKLEAEVNESGLNFTSMKVPEGASETDKNSCVIDIKCSSRKKFSENSEGEQICRICHLASVQPSDENEATVGPAASSAMFSDLIQLGCACKDELGIAHVHCAEAWFKLKGNRLCEICSETATNVSGVSNYEFMEKWNERRFMEDGGNSSRRVCAMKMRNFRVKKLPAQVANFGEGVVLSCSTCSCHSNEANYPRPLNGFIFFRQSSRKCLLSSNLDVPRSTRVGVSFMLDENAKISKFCEVGDLRNAVELLKLSQNSELDLNTYASILQLCAERKRLQEGKMVHSIISSNGIPIEGVLGPKLVFMYVSCGDLREGRRIFDHTLSDNKVFLWNLMMSEYAKIGDYRESIYLFRKMQKLGITGNSYTFSCILKCFATLGRVGECKRIHGYIYKLGFGSYNTVVNSLIATYFKSGGVDTAHKLFDELSEKDVVSWNSMISGCVMNGFYHNALDFFIQMLILRVGVDLATLVNVLVACANAGSLSFGRAVHGHGVKTCFGREGRFNNTLLDMYSKCGNLNDAIKVFGKMGQTTVVSWTSLISAYVREGLYDDAIRLFYEMECKGVSPDVYSMTSVLHACAYSNSLEKGRDVHNYFRKNNVTLSLPVCNALMDMYAKCGSMEEAYRVFSEIPAKDIVSWNIMIGGYSKNSLPNEALKLFSEMQEASRPDGFTMACVLPACGSLAALDVGRGIHGWILRNGYSSDLHVVNALIDMYVKCGSLIHAQLLFDMVSEKDLISWTVMITGYGMHGLGNEAIATFQKMRIVGIKPDEITFTSILYACSHSGLLNEGWEFFNSMTECNIEPKLEHYACMVDLLSRTGNLSKAYNFIETMPIKPDATVWGALLCGCRIHHDVELAEKVAEHVFELEPYNTGYYVLLANVYAEAEKWEEVKKLRERISKLGLKKSPGCSWIEVQGKSTTFVSADSAHPQAKTIVSLLNNLRIKMKNEGYSPKMRYALINADDTEKEAALCGHSEKLAVAFGILNLSPGRTIRVAKNLRVCGDCHEMVKFMSKTTRREIILRDSNRFHHFKDGFCSCGDFWMLGYGGSGSLEIGIYV</sequence>
<dbReference type="Pfam" id="PF13041">
    <property type="entry name" value="PPR_2"/>
    <property type="match status" value="4"/>
</dbReference>
<feature type="repeat" description="PPR" evidence="6">
    <location>
        <begin position="758"/>
        <end position="792"/>
    </location>
</feature>
<feature type="repeat" description="PPR" evidence="6">
    <location>
        <begin position="893"/>
        <end position="927"/>
    </location>
</feature>
<reference evidence="9 10" key="1">
    <citation type="submission" date="2019-04" db="EMBL/GenBank/DDBJ databases">
        <title>An improved genome assembly and genetic linkage map for asparagus bean, Vigna unguiculata ssp. sesquipedialis.</title>
        <authorList>
            <person name="Xia Q."/>
            <person name="Zhang R."/>
            <person name="Dong Y."/>
        </authorList>
    </citation>
    <scope>NUCLEOTIDE SEQUENCE [LARGE SCALE GENOMIC DNA]</scope>
    <source>
        <tissue evidence="9">Leaf</tissue>
    </source>
</reference>
<feature type="repeat" description="PPR" evidence="6">
    <location>
        <begin position="556"/>
        <end position="590"/>
    </location>
</feature>
<feature type="domain" description="RING-CH-type" evidence="8">
    <location>
        <begin position="173"/>
        <end position="252"/>
    </location>
</feature>
<feature type="repeat" description="PPR" evidence="6">
    <location>
        <begin position="455"/>
        <end position="489"/>
    </location>
</feature>
<dbReference type="GO" id="GO:0003723">
    <property type="term" value="F:RNA binding"/>
    <property type="evidence" value="ECO:0007669"/>
    <property type="project" value="InterPro"/>
</dbReference>
<dbReference type="NCBIfam" id="TIGR00756">
    <property type="entry name" value="PPR"/>
    <property type="match status" value="7"/>
</dbReference>
<proteinExistence type="inferred from homology"/>
<dbReference type="InterPro" id="IPR032867">
    <property type="entry name" value="DYW_dom"/>
</dbReference>
<dbReference type="SUPFAM" id="SSF57850">
    <property type="entry name" value="RING/U-box"/>
    <property type="match status" value="1"/>
</dbReference>
<evidence type="ECO:0000256" key="3">
    <source>
        <dbReference type="ARBA" id="ARBA00022737"/>
    </source>
</evidence>
<dbReference type="GO" id="GO:0004519">
    <property type="term" value="F:endonuclease activity"/>
    <property type="evidence" value="ECO:0007669"/>
    <property type="project" value="UniProtKB-KW"/>
</dbReference>
<keyword evidence="5" id="KW-0862">Zinc</keyword>
<dbReference type="EMBL" id="CP039345">
    <property type="protein sequence ID" value="QCD76874.1"/>
    <property type="molecule type" value="Genomic_DNA"/>
</dbReference>
<keyword evidence="10" id="KW-1185">Reference proteome</keyword>
<evidence type="ECO:0000256" key="6">
    <source>
        <dbReference type="PROSITE-ProRule" id="PRU00708"/>
    </source>
</evidence>
<feature type="repeat" description="PPR" evidence="6">
    <location>
        <begin position="727"/>
        <end position="757"/>
    </location>
</feature>
<keyword evidence="3" id="KW-0677">Repeat</keyword>
<dbReference type="Pfam" id="PF12906">
    <property type="entry name" value="RINGv"/>
    <property type="match status" value="1"/>
</dbReference>
<dbReference type="InterPro" id="IPR002885">
    <property type="entry name" value="PPR_rpt"/>
</dbReference>
<evidence type="ECO:0000259" key="8">
    <source>
        <dbReference type="PROSITE" id="PS51292"/>
    </source>
</evidence>
<accession>A0A4D6KSR3</accession>
<dbReference type="SUPFAM" id="SSF48452">
    <property type="entry name" value="TPR-like"/>
    <property type="match status" value="1"/>
</dbReference>
<feature type="compositionally biased region" description="Basic and acidic residues" evidence="7">
    <location>
        <begin position="1"/>
        <end position="11"/>
    </location>
</feature>
<evidence type="ECO:0000256" key="7">
    <source>
        <dbReference type="SAM" id="MobiDB-lite"/>
    </source>
</evidence>
<evidence type="ECO:0000313" key="9">
    <source>
        <dbReference type="EMBL" id="QCD76874.1"/>
    </source>
</evidence>
<evidence type="ECO:0000256" key="2">
    <source>
        <dbReference type="ARBA" id="ARBA00022723"/>
    </source>
</evidence>
<keyword evidence="9" id="KW-0540">Nuclease</keyword>
<keyword evidence="9" id="KW-0255">Endonuclease</keyword>
<feature type="repeat" description="PPR" evidence="6">
    <location>
        <begin position="858"/>
        <end position="892"/>
    </location>
</feature>
<dbReference type="SMART" id="SM00744">
    <property type="entry name" value="RINGv"/>
    <property type="match status" value="1"/>
</dbReference>
<keyword evidence="4" id="KW-0863">Zinc-finger</keyword>
<feature type="region of interest" description="Disordered" evidence="7">
    <location>
        <begin position="1"/>
        <end position="20"/>
    </location>
</feature>
<comment type="similarity">
    <text evidence="1">Belongs to the PPR family. PCMP-H subfamily.</text>
</comment>
<feature type="repeat" description="PPR" evidence="6">
    <location>
        <begin position="657"/>
        <end position="691"/>
    </location>
</feature>
<dbReference type="Pfam" id="PF20431">
    <property type="entry name" value="E_motif"/>
    <property type="match status" value="1"/>
</dbReference>
<dbReference type="GO" id="GO:0008270">
    <property type="term" value="F:zinc ion binding"/>
    <property type="evidence" value="ECO:0007669"/>
    <property type="project" value="UniProtKB-KW"/>
</dbReference>
<dbReference type="PANTHER" id="PTHR47926">
    <property type="entry name" value="PENTATRICOPEPTIDE REPEAT-CONTAINING PROTEIN"/>
    <property type="match status" value="1"/>
</dbReference>
<dbReference type="InterPro" id="IPR011016">
    <property type="entry name" value="Znf_RING-CH"/>
</dbReference>
<dbReference type="InterPro" id="IPR013083">
    <property type="entry name" value="Znf_RING/FYVE/PHD"/>
</dbReference>
<evidence type="ECO:0000256" key="1">
    <source>
        <dbReference type="ARBA" id="ARBA00006643"/>
    </source>
</evidence>
<dbReference type="PANTHER" id="PTHR47926:SF362">
    <property type="entry name" value="DYW DOMAIN-CONTAINING PROTEIN"/>
    <property type="match status" value="1"/>
</dbReference>
<dbReference type="FunFam" id="1.25.40.10:FF:000344">
    <property type="entry name" value="Pentatricopeptide repeat-containing protein"/>
    <property type="match status" value="1"/>
</dbReference>
<dbReference type="InterPro" id="IPR046960">
    <property type="entry name" value="PPR_At4g14850-like_plant"/>
</dbReference>